<feature type="transmembrane region" description="Helical" evidence="1">
    <location>
        <begin position="276"/>
        <end position="294"/>
    </location>
</feature>
<sequence>MFMPRNAVSENAIAQGIVPSLGHLRTTFLTLHIAGGLVGLPLLILTLLFSERVPRQPALINFCIAWVINSISYSLSGLSPDPYNPPSSLCFAQAAMVHGAPPMAAFATFIVVFKASREQSCFYSHLNLSRIQIWQTFRDPHGVWLGRSWTDTQTLFITIILPYIVFFIFFIISVVLQDRNPEAVSPGNGLYCTVYIPFRGWSVPMFSIVMLALMIGFEVAIGIRYYRSHKRIVTNFPLAPRTTSLGLVVRITLFNLYLFVTFCASIVFLTGKRNQSWPFMVQAALPLVAFLVFASQKV</sequence>
<feature type="transmembrane region" description="Helical" evidence="1">
    <location>
        <begin position="205"/>
        <end position="226"/>
    </location>
</feature>
<keyword evidence="3" id="KW-1185">Reference proteome</keyword>
<dbReference type="Proteomes" id="UP001148786">
    <property type="component" value="Unassembled WGS sequence"/>
</dbReference>
<reference evidence="2" key="1">
    <citation type="submission" date="2022-07" db="EMBL/GenBank/DDBJ databases">
        <title>Genome Sequence of Agrocybe chaxingu.</title>
        <authorList>
            <person name="Buettner E."/>
        </authorList>
    </citation>
    <scope>NUCLEOTIDE SEQUENCE</scope>
    <source>
        <strain evidence="2">MP-N11</strain>
    </source>
</reference>
<feature type="transmembrane region" description="Helical" evidence="1">
    <location>
        <begin position="58"/>
        <end position="75"/>
    </location>
</feature>
<keyword evidence="1" id="KW-1133">Transmembrane helix</keyword>
<accession>A0A9W8N065</accession>
<protein>
    <submittedName>
        <fullName evidence="2">Uncharacterized protein</fullName>
    </submittedName>
</protein>
<keyword evidence="1" id="KW-0472">Membrane</keyword>
<dbReference type="EMBL" id="JANKHO010000068">
    <property type="protein sequence ID" value="KAJ3516090.1"/>
    <property type="molecule type" value="Genomic_DNA"/>
</dbReference>
<feature type="transmembrane region" description="Helical" evidence="1">
    <location>
        <begin position="29"/>
        <end position="49"/>
    </location>
</feature>
<evidence type="ECO:0000256" key="1">
    <source>
        <dbReference type="SAM" id="Phobius"/>
    </source>
</evidence>
<name>A0A9W8N065_9AGAR</name>
<proteinExistence type="predicted"/>
<evidence type="ECO:0000313" key="2">
    <source>
        <dbReference type="EMBL" id="KAJ3516090.1"/>
    </source>
</evidence>
<keyword evidence="1" id="KW-0812">Transmembrane</keyword>
<evidence type="ECO:0000313" key="3">
    <source>
        <dbReference type="Proteomes" id="UP001148786"/>
    </source>
</evidence>
<comment type="caution">
    <text evidence="2">The sequence shown here is derived from an EMBL/GenBank/DDBJ whole genome shotgun (WGS) entry which is preliminary data.</text>
</comment>
<feature type="transmembrane region" description="Helical" evidence="1">
    <location>
        <begin position="247"/>
        <end position="270"/>
    </location>
</feature>
<organism evidence="2 3">
    <name type="scientific">Agrocybe chaxingu</name>
    <dbReference type="NCBI Taxonomy" id="84603"/>
    <lineage>
        <taxon>Eukaryota</taxon>
        <taxon>Fungi</taxon>
        <taxon>Dikarya</taxon>
        <taxon>Basidiomycota</taxon>
        <taxon>Agaricomycotina</taxon>
        <taxon>Agaricomycetes</taxon>
        <taxon>Agaricomycetidae</taxon>
        <taxon>Agaricales</taxon>
        <taxon>Agaricineae</taxon>
        <taxon>Strophariaceae</taxon>
        <taxon>Agrocybe</taxon>
    </lineage>
</organism>
<dbReference type="AlphaFoldDB" id="A0A9W8N065"/>
<dbReference type="OrthoDB" id="3046318at2759"/>
<feature type="transmembrane region" description="Helical" evidence="1">
    <location>
        <begin position="95"/>
        <end position="113"/>
    </location>
</feature>
<feature type="transmembrane region" description="Helical" evidence="1">
    <location>
        <begin position="155"/>
        <end position="176"/>
    </location>
</feature>
<gene>
    <name evidence="2" type="ORF">NLJ89_g1350</name>
</gene>